<feature type="domain" description="Dihydroorotase catalytic" evidence="2">
    <location>
        <begin position="51"/>
        <end position="235"/>
    </location>
</feature>
<dbReference type="PANTHER" id="PTHR43668:SF2">
    <property type="entry name" value="ALLANTOINASE"/>
    <property type="match status" value="1"/>
</dbReference>
<dbReference type="RefSeq" id="WP_109824658.1">
    <property type="nucleotide sequence ID" value="NZ_QGKL01000040.1"/>
</dbReference>
<dbReference type="CDD" id="cd01317">
    <property type="entry name" value="DHOase_IIa"/>
    <property type="match status" value="1"/>
</dbReference>
<dbReference type="Gene3D" id="2.30.40.10">
    <property type="entry name" value="Urease, subunit C, domain 1"/>
    <property type="match status" value="1"/>
</dbReference>
<name>A0A317C6S7_9GAMM</name>
<dbReference type="OrthoDB" id="5687299at2"/>
<protein>
    <submittedName>
        <fullName evidence="3">Dihydroorotase</fullName>
        <ecNumber evidence="3">3.5.2.3</ecNumber>
    </submittedName>
</protein>
<dbReference type="Proteomes" id="UP000245506">
    <property type="component" value="Unassembled WGS sequence"/>
</dbReference>
<organism evidence="3 4">
    <name type="scientific">Leucothrix arctica</name>
    <dbReference type="NCBI Taxonomy" id="1481894"/>
    <lineage>
        <taxon>Bacteria</taxon>
        <taxon>Pseudomonadati</taxon>
        <taxon>Pseudomonadota</taxon>
        <taxon>Gammaproteobacteria</taxon>
        <taxon>Thiotrichales</taxon>
        <taxon>Thiotrichaceae</taxon>
        <taxon>Leucothrix</taxon>
    </lineage>
</organism>
<keyword evidence="4" id="KW-1185">Reference proteome</keyword>
<dbReference type="SUPFAM" id="SSF51338">
    <property type="entry name" value="Composite domain of metallo-dependent hydrolases"/>
    <property type="match status" value="1"/>
</dbReference>
<dbReference type="GO" id="GO:0005737">
    <property type="term" value="C:cytoplasm"/>
    <property type="evidence" value="ECO:0007669"/>
    <property type="project" value="TreeGrafter"/>
</dbReference>
<evidence type="ECO:0000256" key="1">
    <source>
        <dbReference type="ARBA" id="ARBA00022975"/>
    </source>
</evidence>
<dbReference type="InterPro" id="IPR050138">
    <property type="entry name" value="DHOase/Allantoinase_Hydrolase"/>
</dbReference>
<dbReference type="Gene3D" id="3.20.20.140">
    <property type="entry name" value="Metal-dependent hydrolases"/>
    <property type="match status" value="1"/>
</dbReference>
<dbReference type="EMBL" id="QGKL01000040">
    <property type="protein sequence ID" value="PWQ94298.1"/>
    <property type="molecule type" value="Genomic_DNA"/>
</dbReference>
<sequence length="430" mass="46098">MPQLLFKQGRLIDPANGVDQVCDVLVTGKKISLIAKEINGASDAVIIDAKGQWILPGVVDLGAYIRHQERKATVETESVAAAQAGITRLCCMPEHEKPTYSTAEVNLIQEKATRVGNVWFEVIGGMTVGLKGEQLTNMGGLKKAGCVAVSQGHHKFASLDVMRKAMEYAKTCDLKLFLHPMEYGLIGNGCVHEGAIATRAGLPGIPVAAETIALAQILLLAKETQSGVHFCRLSSAAGVDLIRQAKAQGLAVTADVAAHQLHLTEYDIKDYNPLCHVTPPLRSEADRNALRQAVADGVIDAICSDHQPHDIDAKLAPFQESRPGISGLETLLPLTMKLVDEGALTLEQAIGSLSFRAAGIIDQPVGSLSEGSYADMIVYDPKVTWTLNPQEMLSNGKNTPFGGWTFNGKVTQTYTRGLRADINSIEGDVE</sequence>
<dbReference type="InterPro" id="IPR011059">
    <property type="entry name" value="Metal-dep_hydrolase_composite"/>
</dbReference>
<comment type="caution">
    <text evidence="3">The sequence shown here is derived from an EMBL/GenBank/DDBJ whole genome shotgun (WGS) entry which is preliminary data.</text>
</comment>
<evidence type="ECO:0000313" key="4">
    <source>
        <dbReference type="Proteomes" id="UP000245506"/>
    </source>
</evidence>
<proteinExistence type="predicted"/>
<evidence type="ECO:0000259" key="2">
    <source>
        <dbReference type="Pfam" id="PF12890"/>
    </source>
</evidence>
<dbReference type="GO" id="GO:0004151">
    <property type="term" value="F:dihydroorotase activity"/>
    <property type="evidence" value="ECO:0007669"/>
    <property type="project" value="UniProtKB-EC"/>
</dbReference>
<dbReference type="GO" id="GO:0046872">
    <property type="term" value="F:metal ion binding"/>
    <property type="evidence" value="ECO:0007669"/>
    <property type="project" value="InterPro"/>
</dbReference>
<dbReference type="InterPro" id="IPR024403">
    <property type="entry name" value="DHOase_cat"/>
</dbReference>
<keyword evidence="1" id="KW-0665">Pyrimidine biosynthesis</keyword>
<dbReference type="GO" id="GO:0006145">
    <property type="term" value="P:purine nucleobase catabolic process"/>
    <property type="evidence" value="ECO:0007669"/>
    <property type="project" value="TreeGrafter"/>
</dbReference>
<dbReference type="PANTHER" id="PTHR43668">
    <property type="entry name" value="ALLANTOINASE"/>
    <property type="match status" value="1"/>
</dbReference>
<dbReference type="AlphaFoldDB" id="A0A317C6S7"/>
<dbReference type="InterPro" id="IPR004722">
    <property type="entry name" value="DHOase"/>
</dbReference>
<dbReference type="SUPFAM" id="SSF51556">
    <property type="entry name" value="Metallo-dependent hydrolases"/>
    <property type="match status" value="1"/>
</dbReference>
<gene>
    <name evidence="3" type="ORF">DKT75_16185</name>
</gene>
<accession>A0A317C6S7</accession>
<dbReference type="EC" id="3.5.2.3" evidence="3"/>
<reference evidence="3 4" key="1">
    <citation type="submission" date="2018-05" db="EMBL/GenBank/DDBJ databases">
        <title>Leucothrix arctica sp. nov., isolated from Arctic seawater.</title>
        <authorList>
            <person name="Choi A."/>
            <person name="Baek K."/>
        </authorList>
    </citation>
    <scope>NUCLEOTIDE SEQUENCE [LARGE SCALE GENOMIC DNA]</scope>
    <source>
        <strain evidence="3 4">IMCC9719</strain>
    </source>
</reference>
<keyword evidence="3" id="KW-0378">Hydrolase</keyword>
<dbReference type="GO" id="GO:0006221">
    <property type="term" value="P:pyrimidine nucleotide biosynthetic process"/>
    <property type="evidence" value="ECO:0007669"/>
    <property type="project" value="UniProtKB-KW"/>
</dbReference>
<dbReference type="NCBIfam" id="TIGR00857">
    <property type="entry name" value="pyrC_multi"/>
    <property type="match status" value="1"/>
</dbReference>
<dbReference type="Pfam" id="PF12890">
    <property type="entry name" value="DHOase"/>
    <property type="match status" value="1"/>
</dbReference>
<evidence type="ECO:0000313" key="3">
    <source>
        <dbReference type="EMBL" id="PWQ94298.1"/>
    </source>
</evidence>
<dbReference type="GO" id="GO:0004038">
    <property type="term" value="F:allantoinase activity"/>
    <property type="evidence" value="ECO:0007669"/>
    <property type="project" value="TreeGrafter"/>
</dbReference>
<dbReference type="InterPro" id="IPR032466">
    <property type="entry name" value="Metal_Hydrolase"/>
</dbReference>